<dbReference type="InterPro" id="IPR042089">
    <property type="entry name" value="Peptidase_M13_dom_2"/>
</dbReference>
<dbReference type="Proteomes" id="UP000516148">
    <property type="component" value="Chromosome"/>
</dbReference>
<keyword evidence="7" id="KW-0482">Metalloprotease</keyword>
<keyword evidence="4" id="KW-0479">Metal-binding</keyword>
<keyword evidence="12" id="KW-1185">Reference proteome</keyword>
<dbReference type="GO" id="GO:0004222">
    <property type="term" value="F:metalloendopeptidase activity"/>
    <property type="evidence" value="ECO:0007669"/>
    <property type="project" value="InterPro"/>
</dbReference>
<dbReference type="Pfam" id="PF01431">
    <property type="entry name" value="Peptidase_M13"/>
    <property type="match status" value="1"/>
</dbReference>
<dbReference type="EMBL" id="CP061038">
    <property type="protein sequence ID" value="QNQ07931.1"/>
    <property type="molecule type" value="Genomic_DNA"/>
</dbReference>
<dbReference type="AlphaFoldDB" id="A0A7H0LE28"/>
<evidence type="ECO:0000256" key="1">
    <source>
        <dbReference type="ARBA" id="ARBA00001947"/>
    </source>
</evidence>
<comment type="cofactor">
    <cofactor evidence="1">
        <name>Zn(2+)</name>
        <dbReference type="ChEBI" id="CHEBI:29105"/>
    </cofactor>
</comment>
<dbReference type="RefSeq" id="WP_187760277.1">
    <property type="nucleotide sequence ID" value="NZ_CP061038.1"/>
</dbReference>
<dbReference type="CDD" id="cd08662">
    <property type="entry name" value="M13"/>
    <property type="match status" value="1"/>
</dbReference>
<dbReference type="PRINTS" id="PR00786">
    <property type="entry name" value="NEPRILYSIN"/>
</dbReference>
<evidence type="ECO:0000256" key="6">
    <source>
        <dbReference type="ARBA" id="ARBA00022833"/>
    </source>
</evidence>
<dbReference type="PROSITE" id="PS51885">
    <property type="entry name" value="NEPRILYSIN"/>
    <property type="match status" value="1"/>
</dbReference>
<feature type="domain" description="Peptidase M13 N-terminal" evidence="10">
    <location>
        <begin position="50"/>
        <end position="423"/>
    </location>
</feature>
<dbReference type="InterPro" id="IPR000718">
    <property type="entry name" value="Peptidase_M13"/>
</dbReference>
<dbReference type="GO" id="GO:0016485">
    <property type="term" value="P:protein processing"/>
    <property type="evidence" value="ECO:0007669"/>
    <property type="project" value="TreeGrafter"/>
</dbReference>
<evidence type="ECO:0000256" key="4">
    <source>
        <dbReference type="ARBA" id="ARBA00022723"/>
    </source>
</evidence>
<evidence type="ECO:0000256" key="8">
    <source>
        <dbReference type="SAM" id="SignalP"/>
    </source>
</evidence>
<accession>A0A7H0LE28</accession>
<gene>
    <name evidence="11" type="ORF">H3Z74_14155</name>
</gene>
<dbReference type="InterPro" id="IPR024079">
    <property type="entry name" value="MetalloPept_cat_dom_sf"/>
</dbReference>
<dbReference type="PANTHER" id="PTHR11733">
    <property type="entry name" value="ZINC METALLOPROTEASE FAMILY M13 NEPRILYSIN-RELATED"/>
    <property type="match status" value="1"/>
</dbReference>
<feature type="domain" description="Peptidase M13 C-terminal" evidence="9">
    <location>
        <begin position="475"/>
        <end position="677"/>
    </location>
</feature>
<dbReference type="PANTHER" id="PTHR11733:SF167">
    <property type="entry name" value="FI17812P1-RELATED"/>
    <property type="match status" value="1"/>
</dbReference>
<proteinExistence type="inferred from homology"/>
<dbReference type="InterPro" id="IPR008753">
    <property type="entry name" value="Peptidase_M13_N"/>
</dbReference>
<keyword evidence="5" id="KW-0378">Hydrolase</keyword>
<evidence type="ECO:0000256" key="5">
    <source>
        <dbReference type="ARBA" id="ARBA00022801"/>
    </source>
</evidence>
<dbReference type="GO" id="GO:0005886">
    <property type="term" value="C:plasma membrane"/>
    <property type="evidence" value="ECO:0007669"/>
    <property type="project" value="TreeGrafter"/>
</dbReference>
<dbReference type="GO" id="GO:0046872">
    <property type="term" value="F:metal ion binding"/>
    <property type="evidence" value="ECO:0007669"/>
    <property type="project" value="UniProtKB-KW"/>
</dbReference>
<sequence length="680" mass="73983">MRISVLVRLTAATAAIAIAIPALSKDAATKAARYGTFGIDQTARQAGVKPGDDFWTYANGGWAAKTEIPADKGSAGFGSILSDEAEVNVRKILDDMAANPAQYGATGKQVGDFYASWMDTAGIEAKGTAPLKPYLAKIAAVNDLSGLQTLFATVGYASPVGIGIIPDLADPTRYTAAAGQGGLGMARDNYLLPGEKYDGYRKAYRAYIQQIQELAGIPDASAKADAIMALETAMAKEQWSPEQSRDIAKLNDPQPLAGLEKKAPEFDWALLLKTSGLDSSPTVLMTQNTALTAMGKLLVATPLQTWKDYLAFHFVSDHATFLPKAFDDAQFNFFSKTLSGVQVQRDRWKRGIQLMNGSLGEAVGQIYVAKYFPPAAEAQMGELIENLREAYQQRISGSTWMDDATRKAALVKLAAFEPRIGHPVRYVDYSSLKVERGDLLGNAMRSGEFEQQLQLSRFPKPVDRSLWDMTPQTVNAYYNPLSNQITFPAAILQPPFFDPNADPAVNYGAIGAIIGHEMGHGFDDQGSQFGPTGKFENWWTPAASTAFKGSTGALAAQYDQYEPVPGTKINGKLTLGENIGDLGGVEAAYTAYKIYQQKHGKAPVIGGLTGDQRFFLAYAQAWQSKRREALARQLLLTDPHSPAMFRVNGILRNVDAWYAAFDVKPGDKLYLPPEKRVHIW</sequence>
<feature type="chain" id="PRO_5028946494" evidence="8">
    <location>
        <begin position="25"/>
        <end position="680"/>
    </location>
</feature>
<evidence type="ECO:0000313" key="11">
    <source>
        <dbReference type="EMBL" id="QNQ07931.1"/>
    </source>
</evidence>
<evidence type="ECO:0000256" key="2">
    <source>
        <dbReference type="ARBA" id="ARBA00007357"/>
    </source>
</evidence>
<dbReference type="Pfam" id="PF05649">
    <property type="entry name" value="Peptidase_M13_N"/>
    <property type="match status" value="1"/>
</dbReference>
<comment type="similarity">
    <text evidence="2">Belongs to the peptidase M13 family.</text>
</comment>
<keyword evidence="8" id="KW-0732">Signal</keyword>
<feature type="signal peptide" evidence="8">
    <location>
        <begin position="1"/>
        <end position="24"/>
    </location>
</feature>
<keyword evidence="3" id="KW-0645">Protease</keyword>
<organism evidence="11 12">
    <name type="scientific">Sphingomonas alpina</name>
    <dbReference type="NCBI Taxonomy" id="653931"/>
    <lineage>
        <taxon>Bacteria</taxon>
        <taxon>Pseudomonadati</taxon>
        <taxon>Pseudomonadota</taxon>
        <taxon>Alphaproteobacteria</taxon>
        <taxon>Sphingomonadales</taxon>
        <taxon>Sphingomonadaceae</taxon>
        <taxon>Sphingomonas</taxon>
    </lineage>
</organism>
<dbReference type="SUPFAM" id="SSF55486">
    <property type="entry name" value="Metalloproteases ('zincins'), catalytic domain"/>
    <property type="match status" value="1"/>
</dbReference>
<dbReference type="KEGG" id="spap:H3Z74_14155"/>
<dbReference type="Gene3D" id="3.40.390.10">
    <property type="entry name" value="Collagenase (Catalytic Domain)"/>
    <property type="match status" value="1"/>
</dbReference>
<name>A0A7H0LE28_9SPHN</name>
<evidence type="ECO:0000259" key="9">
    <source>
        <dbReference type="Pfam" id="PF01431"/>
    </source>
</evidence>
<evidence type="ECO:0000313" key="12">
    <source>
        <dbReference type="Proteomes" id="UP000516148"/>
    </source>
</evidence>
<evidence type="ECO:0000256" key="3">
    <source>
        <dbReference type="ARBA" id="ARBA00022670"/>
    </source>
</evidence>
<evidence type="ECO:0000259" key="10">
    <source>
        <dbReference type="Pfam" id="PF05649"/>
    </source>
</evidence>
<evidence type="ECO:0000256" key="7">
    <source>
        <dbReference type="ARBA" id="ARBA00023049"/>
    </source>
</evidence>
<dbReference type="Gene3D" id="1.10.1380.10">
    <property type="entry name" value="Neutral endopeptidase , domain2"/>
    <property type="match status" value="1"/>
</dbReference>
<reference evidence="11 12" key="1">
    <citation type="submission" date="2020-09" db="EMBL/GenBank/DDBJ databases">
        <title>Sphingomonas sp., a new species isolated from pork steak.</title>
        <authorList>
            <person name="Heidler von Heilborn D."/>
        </authorList>
    </citation>
    <scope>NUCLEOTIDE SEQUENCE [LARGE SCALE GENOMIC DNA]</scope>
    <source>
        <strain evidence="12">S8-3T</strain>
    </source>
</reference>
<protein>
    <submittedName>
        <fullName evidence="11">M13 family metallopeptidase</fullName>
    </submittedName>
</protein>
<keyword evidence="6" id="KW-0862">Zinc</keyword>
<dbReference type="InterPro" id="IPR018497">
    <property type="entry name" value="Peptidase_M13_C"/>
</dbReference>